<feature type="region of interest" description="Disordered" evidence="1">
    <location>
        <begin position="1"/>
        <end position="29"/>
    </location>
</feature>
<feature type="compositionally biased region" description="Polar residues" evidence="1">
    <location>
        <begin position="1"/>
        <end position="17"/>
    </location>
</feature>
<protein>
    <submittedName>
        <fullName evidence="2">Uncharacterized protein</fullName>
    </submittedName>
</protein>
<dbReference type="EMBL" id="MCFI01000001">
    <property type="protein sequence ID" value="ORY87873.1"/>
    <property type="molecule type" value="Genomic_DNA"/>
</dbReference>
<name>A0A1Y2FV34_PROLT</name>
<dbReference type="RefSeq" id="XP_040728368.1">
    <property type="nucleotide sequence ID" value="XM_040872056.1"/>
</dbReference>
<feature type="region of interest" description="Disordered" evidence="1">
    <location>
        <begin position="106"/>
        <end position="180"/>
    </location>
</feature>
<gene>
    <name evidence="2" type="ORF">BCR37DRAFT_404150</name>
</gene>
<comment type="caution">
    <text evidence="2">The sequence shown here is derived from an EMBL/GenBank/DDBJ whole genome shotgun (WGS) entry which is preliminary data.</text>
</comment>
<evidence type="ECO:0000313" key="2">
    <source>
        <dbReference type="EMBL" id="ORY87873.1"/>
    </source>
</evidence>
<feature type="compositionally biased region" description="Acidic residues" evidence="1">
    <location>
        <begin position="113"/>
        <end position="137"/>
    </location>
</feature>
<reference evidence="2 3" key="1">
    <citation type="submission" date="2016-07" db="EMBL/GenBank/DDBJ databases">
        <title>Pervasive Adenine N6-methylation of Active Genes in Fungi.</title>
        <authorList>
            <consortium name="DOE Joint Genome Institute"/>
            <person name="Mondo S.J."/>
            <person name="Dannebaum R.O."/>
            <person name="Kuo R.C."/>
            <person name="Labutti K."/>
            <person name="Haridas S."/>
            <person name="Kuo A."/>
            <person name="Salamov A."/>
            <person name="Ahrendt S.R."/>
            <person name="Lipzen A."/>
            <person name="Sullivan W."/>
            <person name="Andreopoulos W.B."/>
            <person name="Clum A."/>
            <person name="Lindquist E."/>
            <person name="Daum C."/>
            <person name="Ramamoorthy G.K."/>
            <person name="Gryganskyi A."/>
            <person name="Culley D."/>
            <person name="Magnuson J.K."/>
            <person name="James T.Y."/>
            <person name="O'Malley M.A."/>
            <person name="Stajich J.E."/>
            <person name="Spatafora J.W."/>
            <person name="Visel A."/>
            <person name="Grigoriev I.V."/>
        </authorList>
    </citation>
    <scope>NUCLEOTIDE SEQUENCE [LARGE SCALE GENOMIC DNA]</scope>
    <source>
        <strain evidence="2 3">12-1054</strain>
    </source>
</reference>
<evidence type="ECO:0000256" key="1">
    <source>
        <dbReference type="SAM" id="MobiDB-lite"/>
    </source>
</evidence>
<dbReference type="Proteomes" id="UP000193685">
    <property type="component" value="Unassembled WGS sequence"/>
</dbReference>
<organism evidence="2 3">
    <name type="scientific">Protomyces lactucae-debilis</name>
    <dbReference type="NCBI Taxonomy" id="2754530"/>
    <lineage>
        <taxon>Eukaryota</taxon>
        <taxon>Fungi</taxon>
        <taxon>Dikarya</taxon>
        <taxon>Ascomycota</taxon>
        <taxon>Taphrinomycotina</taxon>
        <taxon>Taphrinomycetes</taxon>
        <taxon>Taphrinales</taxon>
        <taxon>Protomycetaceae</taxon>
        <taxon>Protomyces</taxon>
    </lineage>
</organism>
<keyword evidence="3" id="KW-1185">Reference proteome</keyword>
<dbReference type="AlphaFoldDB" id="A0A1Y2FV34"/>
<evidence type="ECO:0000313" key="3">
    <source>
        <dbReference type="Proteomes" id="UP000193685"/>
    </source>
</evidence>
<dbReference type="GeneID" id="63788655"/>
<accession>A0A1Y2FV34</accession>
<sequence length="180" mass="18955">MPSKNSVNKAKNLQKYQHASRAASTRLRRSAKLARVIDPTSAAALSQESTSTGAIVGTTRAARQAVRGGRVSKTVEKGGIVYGRVPSRKVQQKLVRRRKLAARAEEAAAAEVSGDEADEGVEEEELAEVDEEMEVDDAAPTTGVASLFGGGVKVRSTTSKSRPAAKTPTGKGTEIGAPRR</sequence>
<proteinExistence type="predicted"/>